<dbReference type="OrthoDB" id="5517736at2"/>
<dbReference type="InterPro" id="IPR029063">
    <property type="entry name" value="SAM-dependent_MTases_sf"/>
</dbReference>
<evidence type="ECO:0000313" key="3">
    <source>
        <dbReference type="EMBL" id="GEO14548.1"/>
    </source>
</evidence>
<dbReference type="CDD" id="cd02440">
    <property type="entry name" value="AdoMet_MTases"/>
    <property type="match status" value="1"/>
</dbReference>
<proteinExistence type="predicted"/>
<accession>A0A512BRH1</accession>
<dbReference type="RefSeq" id="WP_114185573.1">
    <property type="nucleotide sequence ID" value="NZ_BJYU01000025.1"/>
</dbReference>
<name>A0A512BRH1_9HYPH</name>
<dbReference type="GO" id="GO:0008757">
    <property type="term" value="F:S-adenosylmethionine-dependent methyltransferase activity"/>
    <property type="evidence" value="ECO:0007669"/>
    <property type="project" value="InterPro"/>
</dbReference>
<keyword evidence="3" id="KW-0489">Methyltransferase</keyword>
<keyword evidence="4" id="KW-1185">Reference proteome</keyword>
<keyword evidence="1 3" id="KW-0808">Transferase</keyword>
<dbReference type="AlphaFoldDB" id="A0A512BRH1"/>
<dbReference type="GO" id="GO:0032259">
    <property type="term" value="P:methylation"/>
    <property type="evidence" value="ECO:0007669"/>
    <property type="project" value="UniProtKB-KW"/>
</dbReference>
<feature type="domain" description="Methyltransferase type 11" evidence="2">
    <location>
        <begin position="70"/>
        <end position="167"/>
    </location>
</feature>
<protein>
    <submittedName>
        <fullName evidence="3">Type 11 methyltransferase</fullName>
    </submittedName>
</protein>
<dbReference type="Gene3D" id="3.40.50.150">
    <property type="entry name" value="Vaccinia Virus protein VP39"/>
    <property type="match status" value="1"/>
</dbReference>
<organism evidence="3 4">
    <name type="scientific">Microvirga aerophila</name>
    <dbReference type="NCBI Taxonomy" id="670291"/>
    <lineage>
        <taxon>Bacteria</taxon>
        <taxon>Pseudomonadati</taxon>
        <taxon>Pseudomonadota</taxon>
        <taxon>Alphaproteobacteria</taxon>
        <taxon>Hyphomicrobiales</taxon>
        <taxon>Methylobacteriaceae</taxon>
        <taxon>Microvirga</taxon>
    </lineage>
</organism>
<dbReference type="SUPFAM" id="SSF53335">
    <property type="entry name" value="S-adenosyl-L-methionine-dependent methyltransferases"/>
    <property type="match status" value="1"/>
</dbReference>
<evidence type="ECO:0000259" key="2">
    <source>
        <dbReference type="Pfam" id="PF08241"/>
    </source>
</evidence>
<evidence type="ECO:0000256" key="1">
    <source>
        <dbReference type="ARBA" id="ARBA00022679"/>
    </source>
</evidence>
<dbReference type="PANTHER" id="PTHR44068">
    <property type="entry name" value="ZGC:194242"/>
    <property type="match status" value="1"/>
</dbReference>
<comment type="caution">
    <text evidence="3">The sequence shown here is derived from an EMBL/GenBank/DDBJ whole genome shotgun (WGS) entry which is preliminary data.</text>
</comment>
<dbReference type="PANTHER" id="PTHR44068:SF11">
    <property type="entry name" value="GERANYL DIPHOSPHATE 2-C-METHYLTRANSFERASE"/>
    <property type="match status" value="1"/>
</dbReference>
<dbReference type="EMBL" id="BJYU01000025">
    <property type="protein sequence ID" value="GEO14548.1"/>
    <property type="molecule type" value="Genomic_DNA"/>
</dbReference>
<reference evidence="3 4" key="1">
    <citation type="submission" date="2019-07" db="EMBL/GenBank/DDBJ databases">
        <title>Whole genome shotgun sequence of Microvirga aerophila NBRC 106136.</title>
        <authorList>
            <person name="Hosoyama A."/>
            <person name="Uohara A."/>
            <person name="Ohji S."/>
            <person name="Ichikawa N."/>
        </authorList>
    </citation>
    <scope>NUCLEOTIDE SEQUENCE [LARGE SCALE GENOMIC DNA]</scope>
    <source>
        <strain evidence="3 4">NBRC 106136</strain>
    </source>
</reference>
<sequence>MGQGRDVVREHYASPDIIDRLLVAVAEAGYRTDKLAPEMLYPFDQLHGREIAATREHVERLRLKDGMQVLDVGCGIGGPARYMAATHDVTVTGIDVVPEFVATARDLTQRCGLDARVIFDEVNALAMPFQDESFDAALCLYVGMNIVEKAHLCREIRRVLKPGGRLVWSEVALGPIGPALFPLPWASVPADSYLIPPQVLRQTFVKAGFHIVDFVDETERFIQTGSSPTGIAAPAAQQVANQVVLGANFVERRQNFIRNMMEGRLVSILIEAEKP</sequence>
<dbReference type="Proteomes" id="UP000321085">
    <property type="component" value="Unassembled WGS sequence"/>
</dbReference>
<dbReference type="Pfam" id="PF08241">
    <property type="entry name" value="Methyltransf_11"/>
    <property type="match status" value="1"/>
</dbReference>
<gene>
    <name evidence="3" type="ORF">MAE02_22440</name>
</gene>
<dbReference type="InterPro" id="IPR013216">
    <property type="entry name" value="Methyltransf_11"/>
</dbReference>
<dbReference type="InterPro" id="IPR050447">
    <property type="entry name" value="Erg6_SMT_methyltransf"/>
</dbReference>
<evidence type="ECO:0000313" key="4">
    <source>
        <dbReference type="Proteomes" id="UP000321085"/>
    </source>
</evidence>